<dbReference type="OrthoDB" id="2828833at2759"/>
<dbReference type="EMBL" id="JAACJK010000109">
    <property type="protein sequence ID" value="KAF5333615.1"/>
    <property type="molecule type" value="Genomic_DNA"/>
</dbReference>
<comment type="caution">
    <text evidence="2">The sequence shown here is derived from an EMBL/GenBank/DDBJ whole genome shotgun (WGS) entry which is preliminary data.</text>
</comment>
<evidence type="ECO:0000313" key="2">
    <source>
        <dbReference type="EMBL" id="KAF5333615.1"/>
    </source>
</evidence>
<dbReference type="SUPFAM" id="SSF52047">
    <property type="entry name" value="RNI-like"/>
    <property type="match status" value="1"/>
</dbReference>
<proteinExistence type="predicted"/>
<keyword evidence="3" id="KW-1185">Reference proteome</keyword>
<evidence type="ECO:0000256" key="1">
    <source>
        <dbReference type="SAM" id="MobiDB-lite"/>
    </source>
</evidence>
<organism evidence="2 3">
    <name type="scientific">Ephemerocybe angulata</name>
    <dbReference type="NCBI Taxonomy" id="980116"/>
    <lineage>
        <taxon>Eukaryota</taxon>
        <taxon>Fungi</taxon>
        <taxon>Dikarya</taxon>
        <taxon>Basidiomycota</taxon>
        <taxon>Agaricomycotina</taxon>
        <taxon>Agaricomycetes</taxon>
        <taxon>Agaricomycetidae</taxon>
        <taxon>Agaricales</taxon>
        <taxon>Agaricineae</taxon>
        <taxon>Psathyrellaceae</taxon>
        <taxon>Ephemerocybe</taxon>
    </lineage>
</organism>
<protein>
    <submittedName>
        <fullName evidence="2">Uncharacterized protein</fullName>
    </submittedName>
</protein>
<feature type="region of interest" description="Disordered" evidence="1">
    <location>
        <begin position="489"/>
        <end position="514"/>
    </location>
</feature>
<feature type="compositionally biased region" description="Acidic residues" evidence="1">
    <location>
        <begin position="498"/>
        <end position="513"/>
    </location>
</feature>
<sequence>MEPRIAPEILDLIIDEAEESTLTLYSLSLVSRQCAIRARRYIFKHVHLGCPEGTSPRDGEKQSLRLRDFLELVKANEPLAACVQSLCIRMASFWGTERFEDDETFIENLPPLLQRLPSLTSIRTTAPENGDVYNWPQVPTLVKSAIADCCSRPSIRKVAFAGFWSLPFELLLASPGLESMDLALVSPPGAAKAVLDPTVIQGCTQLTELVLSEASNIIRPILLANPNAISSLKTLQMVVVDPDEWDTYQCILRVCHASLQNLTLRRCRYESAIKGGVPVLRAVKHLEFMINAVHSWSRMYIYEREDGREILDLKSLLSQHGTKDLDVLESLTLQVCLRTGEPFNHEQRFAILQGTDAWGAVDDYLCSGTNRRFGVNLNFEIVVHTDRVDPHDKIEVTKQLSEGAATILAQTAKAGRLSTSVAILTGYEDARRDYQVRSPMEMDARLGPEVLDLIIDELEGSISTLCTISLVSSHCASRARRHIFKHVNLGHEEGSPPYDEDDAGEDGDDELEDTQSTRFSDFLELLETNEMLGSYVHSLSIRMSSFIGREDYEDDEDFIDNLPLLLELLPSLSSIRMIAPEIGDVSDWKSMPHQVKEAITDCCGRANIRKVAIIGFWNVPYQLVFSAPKLEVLDLTMVSPSTDTAAFGSATPGPNRSTGLIELVAHSSSTFIRPLVLASPKMLSSLKTLQLDLGGTEDWDTYRRILRVCRASLQRIVLEVQVQPGTEDRMPPLPNSKKLKLIVPSIPDWRRTHIYFPEYAINSMKSTLLLHEKTLETLELLTLTVSLRTTTFKVNPSVTILEDTTGTWAEVDECLSSIPNGKLQIELNFEILASTEGGVDHHDKMEVISQLSEKAATLLPKTTQAGRLNTFVHVLSLEEYKAQDNS</sequence>
<name>A0A8H5C1X6_9AGAR</name>
<evidence type="ECO:0000313" key="3">
    <source>
        <dbReference type="Proteomes" id="UP000541558"/>
    </source>
</evidence>
<accession>A0A8H5C1X6</accession>
<gene>
    <name evidence="2" type="ORF">D9611_002765</name>
</gene>
<dbReference type="Proteomes" id="UP000541558">
    <property type="component" value="Unassembled WGS sequence"/>
</dbReference>
<reference evidence="2 3" key="1">
    <citation type="journal article" date="2020" name="ISME J.">
        <title>Uncovering the hidden diversity of litter-decomposition mechanisms in mushroom-forming fungi.</title>
        <authorList>
            <person name="Floudas D."/>
            <person name="Bentzer J."/>
            <person name="Ahren D."/>
            <person name="Johansson T."/>
            <person name="Persson P."/>
            <person name="Tunlid A."/>
        </authorList>
    </citation>
    <scope>NUCLEOTIDE SEQUENCE [LARGE SCALE GENOMIC DNA]</scope>
    <source>
        <strain evidence="2 3">CBS 175.51</strain>
    </source>
</reference>
<dbReference type="AlphaFoldDB" id="A0A8H5C1X6"/>